<dbReference type="GO" id="GO:0017148">
    <property type="term" value="P:negative regulation of translation"/>
    <property type="evidence" value="ECO:0007669"/>
    <property type="project" value="TreeGrafter"/>
</dbReference>
<comment type="caution">
    <text evidence="4">The sequence shown here is derived from an EMBL/GenBank/DDBJ whole genome shotgun (WGS) entry which is preliminary data.</text>
</comment>
<dbReference type="PANTHER" id="PTHR21043">
    <property type="entry name" value="IOJAP SUPERFAMILY ORTHOLOG"/>
    <property type="match status" value="1"/>
</dbReference>
<dbReference type="GO" id="GO:0043023">
    <property type="term" value="F:ribosomal large subunit binding"/>
    <property type="evidence" value="ECO:0007669"/>
    <property type="project" value="TreeGrafter"/>
</dbReference>
<keyword evidence="3" id="KW-0496">Mitochondrion</keyword>
<dbReference type="EMBL" id="JADFTS010000006">
    <property type="protein sequence ID" value="KAF9602929.1"/>
    <property type="molecule type" value="Genomic_DNA"/>
</dbReference>
<dbReference type="FunFam" id="3.30.460.10:FF:000018">
    <property type="entry name" value="Mitochondrial assembly of ribosomal large subunit 1"/>
    <property type="match status" value="1"/>
</dbReference>
<comment type="subcellular location">
    <subcellularLocation>
        <location evidence="1">Mitochondrion</location>
    </subcellularLocation>
</comment>
<dbReference type="Pfam" id="PF02410">
    <property type="entry name" value="RsfS"/>
    <property type="match status" value="1"/>
</dbReference>
<evidence type="ECO:0000256" key="2">
    <source>
        <dbReference type="ARBA" id="ARBA00010574"/>
    </source>
</evidence>
<gene>
    <name evidence="4" type="ORF">IFM89_032811</name>
</gene>
<reference evidence="4 5" key="1">
    <citation type="submission" date="2020-10" db="EMBL/GenBank/DDBJ databases">
        <title>The Coptis chinensis genome and diversification of protoberbering-type alkaloids.</title>
        <authorList>
            <person name="Wang B."/>
            <person name="Shu S."/>
            <person name="Song C."/>
            <person name="Liu Y."/>
        </authorList>
    </citation>
    <scope>NUCLEOTIDE SEQUENCE [LARGE SCALE GENOMIC DNA]</scope>
    <source>
        <strain evidence="4">HL-2020</strain>
        <tissue evidence="4">Leaf</tissue>
    </source>
</reference>
<dbReference type="InterPro" id="IPR043519">
    <property type="entry name" value="NT_sf"/>
</dbReference>
<dbReference type="AlphaFoldDB" id="A0A835HQW1"/>
<name>A0A835HQW1_9MAGN</name>
<sequence length="177" mass="20176">MLAALRKRGPSLFLPSTTTKKFLVFQQRTISFTADNNNNLEYLNLKEVEKILNDVKADDIKVIPVDHHCDWTDFMVIATGRSTWHVKEKQRGAQRMLLPSVQGREGGKWVVIDAGRVIVHALDEKAREYYNLENLWTRQSSASVSNQENRAKLEVESCVSLYSVEESGNLLLGEDVR</sequence>
<evidence type="ECO:0000256" key="3">
    <source>
        <dbReference type="ARBA" id="ARBA00023128"/>
    </source>
</evidence>
<proteinExistence type="inferred from homology"/>
<dbReference type="Proteomes" id="UP000631114">
    <property type="component" value="Unassembled WGS sequence"/>
</dbReference>
<accession>A0A835HQW1</accession>
<evidence type="ECO:0008006" key="6">
    <source>
        <dbReference type="Google" id="ProtNLM"/>
    </source>
</evidence>
<organism evidence="4 5">
    <name type="scientific">Coptis chinensis</name>
    <dbReference type="NCBI Taxonomy" id="261450"/>
    <lineage>
        <taxon>Eukaryota</taxon>
        <taxon>Viridiplantae</taxon>
        <taxon>Streptophyta</taxon>
        <taxon>Embryophyta</taxon>
        <taxon>Tracheophyta</taxon>
        <taxon>Spermatophyta</taxon>
        <taxon>Magnoliopsida</taxon>
        <taxon>Ranunculales</taxon>
        <taxon>Ranunculaceae</taxon>
        <taxon>Coptidoideae</taxon>
        <taxon>Coptis</taxon>
    </lineage>
</organism>
<protein>
    <recommendedName>
        <fullName evidence="6">Protein Iojap-related, mitochondrial</fullName>
    </recommendedName>
</protein>
<evidence type="ECO:0000313" key="4">
    <source>
        <dbReference type="EMBL" id="KAF9602929.1"/>
    </source>
</evidence>
<dbReference type="InterPro" id="IPR004394">
    <property type="entry name" value="Iojap/RsfS/C7orf30"/>
</dbReference>
<evidence type="ECO:0000256" key="1">
    <source>
        <dbReference type="ARBA" id="ARBA00004173"/>
    </source>
</evidence>
<dbReference type="SUPFAM" id="SSF81301">
    <property type="entry name" value="Nucleotidyltransferase"/>
    <property type="match status" value="1"/>
</dbReference>
<dbReference type="GO" id="GO:0090071">
    <property type="term" value="P:negative regulation of ribosome biogenesis"/>
    <property type="evidence" value="ECO:0007669"/>
    <property type="project" value="TreeGrafter"/>
</dbReference>
<dbReference type="PANTHER" id="PTHR21043:SF0">
    <property type="entry name" value="MITOCHONDRIAL ASSEMBLY OF RIBOSOMAL LARGE SUBUNIT PROTEIN 1"/>
    <property type="match status" value="1"/>
</dbReference>
<comment type="similarity">
    <text evidence="2">Belongs to the Iojap/RsfS family.</text>
</comment>
<dbReference type="Gene3D" id="3.30.460.10">
    <property type="entry name" value="Beta Polymerase, domain 2"/>
    <property type="match status" value="1"/>
</dbReference>
<keyword evidence="5" id="KW-1185">Reference proteome</keyword>
<dbReference type="GO" id="GO:0005739">
    <property type="term" value="C:mitochondrion"/>
    <property type="evidence" value="ECO:0007669"/>
    <property type="project" value="UniProtKB-SubCell"/>
</dbReference>
<dbReference type="OrthoDB" id="21330at2759"/>
<dbReference type="NCBIfam" id="TIGR00090">
    <property type="entry name" value="rsfS_iojap_ybeB"/>
    <property type="match status" value="1"/>
</dbReference>
<evidence type="ECO:0000313" key="5">
    <source>
        <dbReference type="Proteomes" id="UP000631114"/>
    </source>
</evidence>
<dbReference type="HAMAP" id="MF_01477">
    <property type="entry name" value="Iojap_RsfS"/>
    <property type="match status" value="1"/>
</dbReference>